<dbReference type="SUPFAM" id="SSF55811">
    <property type="entry name" value="Nudix"/>
    <property type="match status" value="1"/>
</dbReference>
<gene>
    <name evidence="6" type="ORF">CJP74_03145</name>
</gene>
<sequence>MNLKKNNDSLRPGVGIIIMNKEGKLWLGKLAKYPQWQFPQGGIEEGETPEQTMYRELEEETGIKPHQIRIIAESRKWLSYKYPFHFNNFTGAKHKWFLVQLIDDNAEIDYSFAKEFVAHSWVSYWYPIRNAVYFKEEVYRKVLKEFARFVFKRKPRF</sequence>
<evidence type="ECO:0000313" key="6">
    <source>
        <dbReference type="EMBL" id="RIY32991.1"/>
    </source>
</evidence>
<dbReference type="PROSITE" id="PS00893">
    <property type="entry name" value="NUDIX_BOX"/>
    <property type="match status" value="1"/>
</dbReference>
<dbReference type="PRINTS" id="PR00502">
    <property type="entry name" value="NUDIXFAMILY"/>
</dbReference>
<comment type="cofactor">
    <cofactor evidence="2">
        <name>Mg(2+)</name>
        <dbReference type="ChEBI" id="CHEBI:18420"/>
    </cofactor>
</comment>
<keyword evidence="3 4" id="KW-0378">Hydrolase</keyword>
<accession>A0A3A1Y663</accession>
<evidence type="ECO:0000313" key="7">
    <source>
        <dbReference type="Proteomes" id="UP000266258"/>
    </source>
</evidence>
<organism evidence="6 7">
    <name type="scientific">Psittacicella melopsittaci</name>
    <dbReference type="NCBI Taxonomy" id="2028576"/>
    <lineage>
        <taxon>Bacteria</taxon>
        <taxon>Pseudomonadati</taxon>
        <taxon>Pseudomonadota</taxon>
        <taxon>Gammaproteobacteria</taxon>
        <taxon>Pasteurellales</taxon>
        <taxon>Psittacicellaceae</taxon>
        <taxon>Psittacicella</taxon>
    </lineage>
</organism>
<dbReference type="PROSITE" id="PS51462">
    <property type="entry name" value="NUDIX"/>
    <property type="match status" value="1"/>
</dbReference>
<dbReference type="GO" id="GO:0016462">
    <property type="term" value="F:pyrophosphatase activity"/>
    <property type="evidence" value="ECO:0007669"/>
    <property type="project" value="UniProtKB-ARBA"/>
</dbReference>
<evidence type="ECO:0000259" key="5">
    <source>
        <dbReference type="PROSITE" id="PS51462"/>
    </source>
</evidence>
<name>A0A3A1Y663_9GAMM</name>
<dbReference type="PANTHER" id="PTHR43046:SF14">
    <property type="entry name" value="MUTT_NUDIX FAMILY PROTEIN"/>
    <property type="match status" value="1"/>
</dbReference>
<keyword evidence="7" id="KW-1185">Reference proteome</keyword>
<dbReference type="NCBIfam" id="NF001937">
    <property type="entry name" value="PRK00714.1-4"/>
    <property type="match status" value="1"/>
</dbReference>
<dbReference type="InterPro" id="IPR020476">
    <property type="entry name" value="Nudix_hydrolase"/>
</dbReference>
<dbReference type="Gene3D" id="3.90.79.10">
    <property type="entry name" value="Nucleoside Triphosphate Pyrophosphohydrolase"/>
    <property type="match status" value="1"/>
</dbReference>
<reference evidence="6 7" key="1">
    <citation type="submission" date="2017-08" db="EMBL/GenBank/DDBJ databases">
        <title>Reclassification of Bisgaard taxon 37 and 44.</title>
        <authorList>
            <person name="Christensen H."/>
        </authorList>
    </citation>
    <scope>NUCLEOTIDE SEQUENCE [LARGE SCALE GENOMIC DNA]</scope>
    <source>
        <strain evidence="6 7">B96_4</strain>
    </source>
</reference>
<dbReference type="Proteomes" id="UP000266258">
    <property type="component" value="Unassembled WGS sequence"/>
</dbReference>
<dbReference type="RefSeq" id="WP_119496816.1">
    <property type="nucleotide sequence ID" value="NZ_NRJH01000023.1"/>
</dbReference>
<evidence type="ECO:0000256" key="4">
    <source>
        <dbReference type="RuleBase" id="RU003476"/>
    </source>
</evidence>
<comment type="cofactor">
    <cofactor evidence="1">
        <name>Mn(2+)</name>
        <dbReference type="ChEBI" id="CHEBI:29035"/>
    </cofactor>
</comment>
<dbReference type="OrthoDB" id="9816040at2"/>
<dbReference type="Pfam" id="PF00293">
    <property type="entry name" value="NUDIX"/>
    <property type="match status" value="1"/>
</dbReference>
<evidence type="ECO:0000256" key="3">
    <source>
        <dbReference type="ARBA" id="ARBA00022801"/>
    </source>
</evidence>
<comment type="similarity">
    <text evidence="4">Belongs to the Nudix hydrolase family.</text>
</comment>
<dbReference type="AlphaFoldDB" id="A0A3A1Y663"/>
<protein>
    <submittedName>
        <fullName evidence="6">RNA pyrophosphohydrolase</fullName>
    </submittedName>
</protein>
<proteinExistence type="inferred from homology"/>
<comment type="caution">
    <text evidence="6">The sequence shown here is derived from an EMBL/GenBank/DDBJ whole genome shotgun (WGS) entry which is preliminary data.</text>
</comment>
<feature type="domain" description="Nudix hydrolase" evidence="5">
    <location>
        <begin position="9"/>
        <end position="144"/>
    </location>
</feature>
<dbReference type="InterPro" id="IPR000086">
    <property type="entry name" value="NUDIX_hydrolase_dom"/>
</dbReference>
<dbReference type="EMBL" id="NRJH01000023">
    <property type="protein sequence ID" value="RIY32991.1"/>
    <property type="molecule type" value="Genomic_DNA"/>
</dbReference>
<dbReference type="PANTHER" id="PTHR43046">
    <property type="entry name" value="GDP-MANNOSE MANNOSYL HYDROLASE"/>
    <property type="match status" value="1"/>
</dbReference>
<evidence type="ECO:0000256" key="2">
    <source>
        <dbReference type="ARBA" id="ARBA00001946"/>
    </source>
</evidence>
<dbReference type="InterPro" id="IPR022927">
    <property type="entry name" value="RppH"/>
</dbReference>
<evidence type="ECO:0000256" key="1">
    <source>
        <dbReference type="ARBA" id="ARBA00001936"/>
    </source>
</evidence>
<dbReference type="InterPro" id="IPR015797">
    <property type="entry name" value="NUDIX_hydrolase-like_dom_sf"/>
</dbReference>
<dbReference type="InterPro" id="IPR020084">
    <property type="entry name" value="NUDIX_hydrolase_CS"/>
</dbReference>
<dbReference type="CDD" id="cd03671">
    <property type="entry name" value="NUDIX_Ap4A_hydrolase_plant_like"/>
    <property type="match status" value="1"/>
</dbReference>